<comment type="caution">
    <text evidence="11">The sequence shown here is derived from an EMBL/GenBank/DDBJ whole genome shotgun (WGS) entry which is preliminary data.</text>
</comment>
<evidence type="ECO:0000256" key="5">
    <source>
        <dbReference type="ARBA" id="ARBA00022723"/>
    </source>
</evidence>
<evidence type="ECO:0000256" key="8">
    <source>
        <dbReference type="ARBA" id="ARBA00023027"/>
    </source>
</evidence>
<organism evidence="11 12">
    <name type="scientific">Mycolicibacterium insubricum</name>
    <dbReference type="NCBI Taxonomy" id="444597"/>
    <lineage>
        <taxon>Bacteria</taxon>
        <taxon>Bacillati</taxon>
        <taxon>Actinomycetota</taxon>
        <taxon>Actinomycetes</taxon>
        <taxon>Mycobacteriales</taxon>
        <taxon>Mycobacteriaceae</taxon>
        <taxon>Mycolicibacterium</taxon>
    </lineage>
</organism>
<dbReference type="GO" id="GO:0046872">
    <property type="term" value="F:metal ion binding"/>
    <property type="evidence" value="ECO:0007669"/>
    <property type="project" value="UniProtKB-KW"/>
</dbReference>
<dbReference type="CDD" id="cd03429">
    <property type="entry name" value="NUDIX_NADH_pyrophosphatase_Nudt13"/>
    <property type="match status" value="1"/>
</dbReference>
<dbReference type="GO" id="GO:0019677">
    <property type="term" value="P:NAD+ catabolic process"/>
    <property type="evidence" value="ECO:0007669"/>
    <property type="project" value="TreeGrafter"/>
</dbReference>
<evidence type="ECO:0000256" key="1">
    <source>
        <dbReference type="ARBA" id="ARBA00001946"/>
    </source>
</evidence>
<dbReference type="PROSITE" id="PS00893">
    <property type="entry name" value="NUDIX_BOX"/>
    <property type="match status" value="1"/>
</dbReference>
<evidence type="ECO:0000256" key="9">
    <source>
        <dbReference type="ARBA" id="ARBA00023211"/>
    </source>
</evidence>
<comment type="similarity">
    <text evidence="3">Belongs to the Nudix hydrolase family. NudC subfamily.</text>
</comment>
<gene>
    <name evidence="11" type="ORF">BST26_10285</name>
</gene>
<evidence type="ECO:0000313" key="11">
    <source>
        <dbReference type="EMBL" id="ORA70713.1"/>
    </source>
</evidence>
<dbReference type="NCBIfam" id="NF001299">
    <property type="entry name" value="PRK00241.1"/>
    <property type="match status" value="1"/>
</dbReference>
<dbReference type="PANTHER" id="PTHR42904:SF6">
    <property type="entry name" value="NAD-CAPPED RNA HYDROLASE NUDT12"/>
    <property type="match status" value="1"/>
</dbReference>
<dbReference type="OrthoDB" id="9791656at2"/>
<comment type="cofactor">
    <cofactor evidence="1">
        <name>Mg(2+)</name>
        <dbReference type="ChEBI" id="CHEBI:18420"/>
    </cofactor>
</comment>
<keyword evidence="5" id="KW-0479">Metal-binding</keyword>
<proteinExistence type="inferred from homology"/>
<keyword evidence="12" id="KW-1185">Reference proteome</keyword>
<accession>A0A1X0DE92</accession>
<keyword evidence="6" id="KW-0378">Hydrolase</keyword>
<keyword evidence="7" id="KW-0460">Magnesium</keyword>
<dbReference type="GO" id="GO:0006742">
    <property type="term" value="P:NADP+ catabolic process"/>
    <property type="evidence" value="ECO:0007669"/>
    <property type="project" value="TreeGrafter"/>
</dbReference>
<dbReference type="InterPro" id="IPR020084">
    <property type="entry name" value="NUDIX_hydrolase_CS"/>
</dbReference>
<protein>
    <recommendedName>
        <fullName evidence="4">NAD(+) diphosphatase</fullName>
        <ecNumber evidence="4">3.6.1.22</ecNumber>
    </recommendedName>
</protein>
<dbReference type="RefSeq" id="WP_083030748.1">
    <property type="nucleotide sequence ID" value="NZ_AP022618.1"/>
</dbReference>
<dbReference type="EC" id="3.6.1.22" evidence="4"/>
<evidence type="ECO:0000256" key="10">
    <source>
        <dbReference type="ARBA" id="ARBA00023679"/>
    </source>
</evidence>
<dbReference type="FunFam" id="3.90.79.10:FF:000048">
    <property type="entry name" value="NADH pyrophosphatase"/>
    <property type="match status" value="1"/>
</dbReference>
<comment type="cofactor">
    <cofactor evidence="2">
        <name>Zn(2+)</name>
        <dbReference type="ChEBI" id="CHEBI:29105"/>
    </cofactor>
</comment>
<keyword evidence="9" id="KW-0464">Manganese</keyword>
<dbReference type="InterPro" id="IPR050241">
    <property type="entry name" value="NAD-cap_RNA_hydrolase_NudC"/>
</dbReference>
<dbReference type="Gene3D" id="3.90.79.20">
    <property type="match status" value="1"/>
</dbReference>
<dbReference type="Pfam" id="PF00293">
    <property type="entry name" value="NUDIX"/>
    <property type="match status" value="1"/>
</dbReference>
<comment type="catalytic activity">
    <reaction evidence="10">
        <text>a 5'-end NAD(+)-phospho-ribonucleoside in mRNA + H2O = a 5'-end phospho-adenosine-phospho-ribonucleoside in mRNA + beta-nicotinamide D-ribonucleotide + 2 H(+)</text>
        <dbReference type="Rhea" id="RHEA:60876"/>
        <dbReference type="Rhea" id="RHEA-COMP:15698"/>
        <dbReference type="Rhea" id="RHEA-COMP:15719"/>
        <dbReference type="ChEBI" id="CHEBI:14649"/>
        <dbReference type="ChEBI" id="CHEBI:15377"/>
        <dbReference type="ChEBI" id="CHEBI:15378"/>
        <dbReference type="ChEBI" id="CHEBI:144029"/>
        <dbReference type="ChEBI" id="CHEBI:144051"/>
    </reaction>
    <physiologicalReaction direction="left-to-right" evidence="10">
        <dbReference type="Rhea" id="RHEA:60877"/>
    </physiologicalReaction>
</comment>
<dbReference type="GO" id="GO:0035529">
    <property type="term" value="F:NADH pyrophosphatase activity"/>
    <property type="evidence" value="ECO:0007669"/>
    <property type="project" value="TreeGrafter"/>
</dbReference>
<evidence type="ECO:0000256" key="4">
    <source>
        <dbReference type="ARBA" id="ARBA00012381"/>
    </source>
</evidence>
<dbReference type="GO" id="GO:0005829">
    <property type="term" value="C:cytosol"/>
    <property type="evidence" value="ECO:0007669"/>
    <property type="project" value="TreeGrafter"/>
</dbReference>
<name>A0A1X0DE92_9MYCO</name>
<dbReference type="Proteomes" id="UP000192801">
    <property type="component" value="Unassembled WGS sequence"/>
</dbReference>
<dbReference type="PROSITE" id="PS51462">
    <property type="entry name" value="NUDIX"/>
    <property type="match status" value="1"/>
</dbReference>
<evidence type="ECO:0000256" key="7">
    <source>
        <dbReference type="ARBA" id="ARBA00022842"/>
    </source>
</evidence>
<evidence type="ECO:0000256" key="2">
    <source>
        <dbReference type="ARBA" id="ARBA00001947"/>
    </source>
</evidence>
<sequence length="307" mass="33295">MTDFALRAVPLLARVGADRSDALRTDVDAAAAGWPSAGLLWVDPRGRVLVSGPAVVLSDTEKLGPTPPREAVFLGKLPGDDGRAVWAMRGPLPDGPGAPMDVRRDAVGLDDLSAQLLVTALALLNWHDNARFSPADATPLRPARAGWARVDPVTGHEEFPRIDPAVIVLVHDGADRMVLARQHGWPDRMFSLLAGFVEAGESFETCVAREIREEVGIDVWDPRYLGSQPWPFPRSLMVGFHAQADPAQPFAYHDGEIVEARWFTREQVRAALAAGDWTTADANAAFVVPGSVSIAREIIESWAYSQD</sequence>
<evidence type="ECO:0000313" key="12">
    <source>
        <dbReference type="Proteomes" id="UP000192801"/>
    </source>
</evidence>
<keyword evidence="8" id="KW-0520">NAD</keyword>
<evidence type="ECO:0000256" key="6">
    <source>
        <dbReference type="ARBA" id="ARBA00022801"/>
    </source>
</evidence>
<dbReference type="SUPFAM" id="SSF55811">
    <property type="entry name" value="Nudix"/>
    <property type="match status" value="1"/>
</dbReference>
<reference evidence="11 12" key="1">
    <citation type="submission" date="2016-12" db="EMBL/GenBank/DDBJ databases">
        <title>The new phylogeny of genus Mycobacterium.</title>
        <authorList>
            <person name="Tortoli E."/>
            <person name="Trovato A."/>
            <person name="Cirillo D.M."/>
        </authorList>
    </citation>
    <scope>NUCLEOTIDE SEQUENCE [LARGE SCALE GENOMIC DNA]</scope>
    <source>
        <strain evidence="11 12">DSM 45130</strain>
    </source>
</reference>
<dbReference type="InterPro" id="IPR049734">
    <property type="entry name" value="NudC-like_C"/>
</dbReference>
<dbReference type="InterPro" id="IPR015797">
    <property type="entry name" value="NUDIX_hydrolase-like_dom_sf"/>
</dbReference>
<dbReference type="Gene3D" id="3.90.79.10">
    <property type="entry name" value="Nucleoside Triphosphate Pyrophosphohydrolase"/>
    <property type="match status" value="1"/>
</dbReference>
<dbReference type="EMBL" id="MVHS01000019">
    <property type="protein sequence ID" value="ORA70713.1"/>
    <property type="molecule type" value="Genomic_DNA"/>
</dbReference>
<dbReference type="PANTHER" id="PTHR42904">
    <property type="entry name" value="NUDIX HYDROLASE, NUDC SUBFAMILY"/>
    <property type="match status" value="1"/>
</dbReference>
<dbReference type="AlphaFoldDB" id="A0A1X0DE92"/>
<dbReference type="InterPro" id="IPR000086">
    <property type="entry name" value="NUDIX_hydrolase_dom"/>
</dbReference>
<dbReference type="STRING" id="444597.BST26_10285"/>
<evidence type="ECO:0000256" key="3">
    <source>
        <dbReference type="ARBA" id="ARBA00009595"/>
    </source>
</evidence>